<feature type="transmembrane region" description="Helical" evidence="8">
    <location>
        <begin position="245"/>
        <end position="265"/>
    </location>
</feature>
<evidence type="ECO:0000313" key="10">
    <source>
        <dbReference type="EMBL" id="KAL2039573.1"/>
    </source>
</evidence>
<feature type="domain" description="Major facilitator superfamily (MFS) profile" evidence="9">
    <location>
        <begin position="289"/>
        <end position="478"/>
    </location>
</feature>
<evidence type="ECO:0000256" key="5">
    <source>
        <dbReference type="ARBA" id="ARBA00022989"/>
    </source>
</evidence>
<dbReference type="InterPro" id="IPR050327">
    <property type="entry name" value="Proton-linked_MCT"/>
</dbReference>
<evidence type="ECO:0000256" key="4">
    <source>
        <dbReference type="ARBA" id="ARBA00022692"/>
    </source>
</evidence>
<dbReference type="InterPro" id="IPR011701">
    <property type="entry name" value="MFS"/>
</dbReference>
<feature type="transmembrane region" description="Helical" evidence="8">
    <location>
        <begin position="122"/>
        <end position="144"/>
    </location>
</feature>
<evidence type="ECO:0000256" key="8">
    <source>
        <dbReference type="SAM" id="Phobius"/>
    </source>
</evidence>
<feature type="region of interest" description="Disordered" evidence="7">
    <location>
        <begin position="1"/>
        <end position="55"/>
    </location>
</feature>
<accession>A0ABR4A3F4</accession>
<proteinExistence type="inferred from homology"/>
<keyword evidence="3" id="KW-0813">Transport</keyword>
<feature type="transmembrane region" description="Helical" evidence="8">
    <location>
        <begin position="355"/>
        <end position="374"/>
    </location>
</feature>
<dbReference type="InterPro" id="IPR036259">
    <property type="entry name" value="MFS_trans_sf"/>
</dbReference>
<comment type="similarity">
    <text evidence="2">Belongs to the major facilitator superfamily. Monocarboxylate porter (TC 2.A.1.13) family.</text>
</comment>
<feature type="transmembrane region" description="Helical" evidence="8">
    <location>
        <begin position="417"/>
        <end position="438"/>
    </location>
</feature>
<feature type="transmembrane region" description="Helical" evidence="8">
    <location>
        <begin position="156"/>
        <end position="175"/>
    </location>
</feature>
<gene>
    <name evidence="10" type="ORF">N7G274_007845</name>
</gene>
<dbReference type="InterPro" id="IPR020846">
    <property type="entry name" value="MFS_dom"/>
</dbReference>
<dbReference type="EMBL" id="JBEFKJ010000025">
    <property type="protein sequence ID" value="KAL2039573.1"/>
    <property type="molecule type" value="Genomic_DNA"/>
</dbReference>
<dbReference type="CDD" id="cd17352">
    <property type="entry name" value="MFS_MCT_SLC16"/>
    <property type="match status" value="1"/>
</dbReference>
<keyword evidence="11" id="KW-1185">Reference proteome</keyword>
<feature type="transmembrane region" description="Helical" evidence="8">
    <location>
        <begin position="213"/>
        <end position="233"/>
    </location>
</feature>
<comment type="caution">
    <text evidence="10">The sequence shown here is derived from an EMBL/GenBank/DDBJ whole genome shotgun (WGS) entry which is preliminary data.</text>
</comment>
<evidence type="ECO:0000256" key="6">
    <source>
        <dbReference type="ARBA" id="ARBA00023136"/>
    </source>
</evidence>
<dbReference type="Pfam" id="PF07690">
    <property type="entry name" value="MFS_1"/>
    <property type="match status" value="1"/>
</dbReference>
<name>A0ABR4A3F4_9LECA</name>
<evidence type="ECO:0000256" key="3">
    <source>
        <dbReference type="ARBA" id="ARBA00022448"/>
    </source>
</evidence>
<feature type="compositionally biased region" description="Low complexity" evidence="7">
    <location>
        <begin position="1"/>
        <end position="14"/>
    </location>
</feature>
<evidence type="ECO:0000259" key="9">
    <source>
        <dbReference type="PROSITE" id="PS50850"/>
    </source>
</evidence>
<dbReference type="SUPFAM" id="SSF103473">
    <property type="entry name" value="MFS general substrate transporter"/>
    <property type="match status" value="1"/>
</dbReference>
<evidence type="ECO:0000256" key="2">
    <source>
        <dbReference type="ARBA" id="ARBA00006727"/>
    </source>
</evidence>
<dbReference type="PANTHER" id="PTHR11360">
    <property type="entry name" value="MONOCARBOXYLATE TRANSPORTER"/>
    <property type="match status" value="1"/>
</dbReference>
<keyword evidence="6 8" id="KW-0472">Membrane</keyword>
<evidence type="ECO:0000313" key="11">
    <source>
        <dbReference type="Proteomes" id="UP001590950"/>
    </source>
</evidence>
<feature type="transmembrane region" description="Helical" evidence="8">
    <location>
        <begin position="181"/>
        <end position="201"/>
    </location>
</feature>
<feature type="transmembrane region" description="Helical" evidence="8">
    <location>
        <begin position="380"/>
        <end position="405"/>
    </location>
</feature>
<feature type="transmembrane region" description="Helical" evidence="8">
    <location>
        <begin position="286"/>
        <end position="312"/>
    </location>
</feature>
<feature type="compositionally biased region" description="Basic and acidic residues" evidence="7">
    <location>
        <begin position="15"/>
        <end position="27"/>
    </location>
</feature>
<dbReference type="PANTHER" id="PTHR11360:SF224">
    <property type="entry name" value="MAJOR FACILITATOR SUPERFAMILY (MFS) PROFILE DOMAIN-CONTAINING PROTEIN-RELATED"/>
    <property type="match status" value="1"/>
</dbReference>
<protein>
    <recommendedName>
        <fullName evidence="9">Major facilitator superfamily (MFS) profile domain-containing protein</fullName>
    </recommendedName>
</protein>
<dbReference type="Proteomes" id="UP001590950">
    <property type="component" value="Unassembled WGS sequence"/>
</dbReference>
<dbReference type="PROSITE" id="PS50850">
    <property type="entry name" value="MFS"/>
    <property type="match status" value="1"/>
</dbReference>
<feature type="transmembrane region" description="Helical" evidence="8">
    <location>
        <begin position="324"/>
        <end position="343"/>
    </location>
</feature>
<evidence type="ECO:0000256" key="1">
    <source>
        <dbReference type="ARBA" id="ARBA00004141"/>
    </source>
</evidence>
<dbReference type="Gene3D" id="1.20.1250.20">
    <property type="entry name" value="MFS general substrate transporter like domains"/>
    <property type="match status" value="2"/>
</dbReference>
<keyword evidence="4 8" id="KW-0812">Transmembrane</keyword>
<reference evidence="10 11" key="1">
    <citation type="submission" date="2024-09" db="EMBL/GenBank/DDBJ databases">
        <title>Rethinking Asexuality: The Enigmatic Case of Functional Sexual Genes in Lepraria (Stereocaulaceae).</title>
        <authorList>
            <person name="Doellman M."/>
            <person name="Sun Y."/>
            <person name="Barcenas-Pena A."/>
            <person name="Lumbsch H.T."/>
            <person name="Grewe F."/>
        </authorList>
    </citation>
    <scope>NUCLEOTIDE SEQUENCE [LARGE SCALE GENOMIC DNA]</scope>
    <source>
        <strain evidence="10 11">Mercado 3170</strain>
    </source>
</reference>
<evidence type="ECO:0000256" key="7">
    <source>
        <dbReference type="SAM" id="MobiDB-lite"/>
    </source>
</evidence>
<organism evidence="10 11">
    <name type="scientific">Stereocaulon virgatum</name>
    <dbReference type="NCBI Taxonomy" id="373712"/>
    <lineage>
        <taxon>Eukaryota</taxon>
        <taxon>Fungi</taxon>
        <taxon>Dikarya</taxon>
        <taxon>Ascomycota</taxon>
        <taxon>Pezizomycotina</taxon>
        <taxon>Lecanoromycetes</taxon>
        <taxon>OSLEUM clade</taxon>
        <taxon>Lecanoromycetidae</taxon>
        <taxon>Lecanorales</taxon>
        <taxon>Lecanorineae</taxon>
        <taxon>Stereocaulaceae</taxon>
        <taxon>Stereocaulon</taxon>
    </lineage>
</organism>
<keyword evidence="5 8" id="KW-1133">Transmembrane helix</keyword>
<feature type="transmembrane region" description="Helical" evidence="8">
    <location>
        <begin position="86"/>
        <end position="110"/>
    </location>
</feature>
<comment type="subcellular location">
    <subcellularLocation>
        <location evidence="1">Membrane</location>
        <topology evidence="1">Multi-pass membrane protein</topology>
    </subcellularLocation>
</comment>
<sequence>MTTTDDASGTATTTDLDKTSTELRDRSNLYSHGPMPNDIKRTGANMMPDASEETHDLDIEKAAQDEKPKPPGVFDPSSFPDGGLEAWLVVSGAFCCLFSSFGWINAIGVFQTYYEKGPLSQYSASTVSWIPAFEVFMMFLGGPIWGKLYDNHGPRYLLAVGTILHVFGLMMASLSTKYYQFLLSQGVCSATGASLLFYPAMSATGTWFYRKRAFAFGVMVAGSSLGGVIFPIMIERLIVERGFPWAMRAAAFLILGLLIYANLTVKSRLPPTPRPWALMDFVKPFIEVPYFLTVFGAFLFFFGMFLPFTFIILSAQYHGMSANLSGYLVAILNAASVLGRTLPGWIADKVGRYNTMILVSFLSTVFVLALWLPAKGNVPYILFAAFFGFSSGAFVSLIPVLIAQISDVRQIGVRSGSMFAAISVAALVGNPIGGALVSHENGQYLHLQIFCGVTMFAGSCVFVAARYSLEGSDVRKKV</sequence>
<feature type="transmembrane region" description="Helical" evidence="8">
    <location>
        <begin position="444"/>
        <end position="469"/>
    </location>
</feature>